<dbReference type="SUPFAM" id="SSF53850">
    <property type="entry name" value="Periplasmic binding protein-like II"/>
    <property type="match status" value="1"/>
</dbReference>
<evidence type="ECO:0000313" key="3">
    <source>
        <dbReference type="Proteomes" id="UP000309676"/>
    </source>
</evidence>
<dbReference type="InterPro" id="IPR006059">
    <property type="entry name" value="SBP"/>
</dbReference>
<dbReference type="InterPro" id="IPR050490">
    <property type="entry name" value="Bact_solute-bd_prot1"/>
</dbReference>
<dbReference type="EMBL" id="VCIW01000001">
    <property type="protein sequence ID" value="TLS54151.1"/>
    <property type="molecule type" value="Genomic_DNA"/>
</dbReference>
<protein>
    <submittedName>
        <fullName evidence="2">Extracellular solute-binding protein</fullName>
    </submittedName>
</protein>
<dbReference type="PANTHER" id="PTHR43649">
    <property type="entry name" value="ARABINOSE-BINDING PROTEIN-RELATED"/>
    <property type="match status" value="1"/>
</dbReference>
<comment type="caution">
    <text evidence="2">The sequence shown here is derived from an EMBL/GenBank/DDBJ whole genome shotgun (WGS) entry which is preliminary data.</text>
</comment>
<keyword evidence="3" id="KW-1185">Reference proteome</keyword>
<dbReference type="Pfam" id="PF01547">
    <property type="entry name" value="SBP_bac_1"/>
    <property type="match status" value="1"/>
</dbReference>
<keyword evidence="1" id="KW-0732">Signal</keyword>
<dbReference type="Gene3D" id="3.40.190.10">
    <property type="entry name" value="Periplasmic binding protein-like II"/>
    <property type="match status" value="1"/>
</dbReference>
<dbReference type="PANTHER" id="PTHR43649:SF27">
    <property type="entry name" value="EXTRACELLULAR SOLUTE-BINDING PROTEIN FAMILY 1"/>
    <property type="match status" value="1"/>
</dbReference>
<name>A0A5R9GEE5_9BACL</name>
<evidence type="ECO:0000256" key="1">
    <source>
        <dbReference type="SAM" id="SignalP"/>
    </source>
</evidence>
<dbReference type="OrthoDB" id="9808332at2"/>
<dbReference type="Proteomes" id="UP000309676">
    <property type="component" value="Unassembled WGS sequence"/>
</dbReference>
<gene>
    <name evidence="2" type="ORF">FE782_02055</name>
</gene>
<evidence type="ECO:0000313" key="2">
    <source>
        <dbReference type="EMBL" id="TLS54151.1"/>
    </source>
</evidence>
<organism evidence="2 3">
    <name type="scientific">Paenibacillus antri</name>
    <dbReference type="NCBI Taxonomy" id="2582848"/>
    <lineage>
        <taxon>Bacteria</taxon>
        <taxon>Bacillati</taxon>
        <taxon>Bacillota</taxon>
        <taxon>Bacilli</taxon>
        <taxon>Bacillales</taxon>
        <taxon>Paenibacillaceae</taxon>
        <taxon>Paenibacillus</taxon>
    </lineage>
</organism>
<dbReference type="RefSeq" id="WP_138191979.1">
    <property type="nucleotide sequence ID" value="NZ_VCIW01000001.1"/>
</dbReference>
<reference evidence="2 3" key="1">
    <citation type="submission" date="2019-05" db="EMBL/GenBank/DDBJ databases">
        <authorList>
            <person name="Narsing Rao M.P."/>
            <person name="Li W.J."/>
        </authorList>
    </citation>
    <scope>NUCLEOTIDE SEQUENCE [LARGE SCALE GENOMIC DNA]</scope>
    <source>
        <strain evidence="2 3">SYSU_K30003</strain>
    </source>
</reference>
<sequence>MKGNVIARRLGVALAIGLAFMLWPNAATANETAASGEMLLKLESYGDYLERHAKQGAGRADLTIEAHTFVRAETSTEIFERFEGMEGKSVRTGETGIIEWEVDVPASGMYNVEVLYYPVEGKGNDIERMLYVDGAVPYDEAKTIRLSRIWKDTGAISQDGNGNDIRPRQAEAPRWRTTLLHDSLGYYNDPLQVYLEEGRHTIGLESVREPAVIRSIRLYAAEKPKPYAEAAAFYEAQGYREADAAPVKIQAQLPYEKSDNTLYPIADRSSPLTEPQDPAKLRLNSIGGDKWKLPGQWVTYRFTVEEDGLYKIVTRFKQQLLAGMYVNRKVLIDGKVPFEEAEAVRFNYGNRWQVQALGDGGREYAFYLEAGEHELTFQVTLGDLADVLQRVDASLFELNAAYRQILMITGSEPDLYRDYDFKKLIPDAIATMAENAEELRRISAEMEAFTGQKGEQTVLLDKIAFQLEQMVEDPEDRIAKTFAPFKENIGALGTWILTVGEQPLTLDYVSVVQTSAPLPQAEPSFFASLLFEVQSFFLSFVVDYNTLAVQEGSDGGREVEVWLTSGRDQAQIIREMLNDAFTPETGIHVKLKLIPEQTLLPSVLAGTGPDVAMGNPVADPVQYALRNAVQPIHDMPNFEEVASRFHPSAMVPYTFEGQTYALPETQSFPMLFYRKDILLELGLEVPETWDEFYRIVPEIQKQNLQIGFPQDITGLQIFLYQTGAELYDAGRTRSTLDADATVEAFQKQTELFTTYRFPRDYDFANRFRTGEMPLGIADYTTYNQLIAFAPEIRGLWEFAPLPGTVRADGTIDRATPATGTAVMMLKGVEDKEAAWRFMEWWTRADTQSRFGREMEAVLGKSAKQATANLEALASMPWTEREADILMEQWSYAVGTPEVPGGYYVTRSIGFAAAAAYNDGDPEALLDYVRETDEEIARKRKEFRLEGDEDE</sequence>
<proteinExistence type="predicted"/>
<dbReference type="AlphaFoldDB" id="A0A5R9GEE5"/>
<feature type="chain" id="PRO_5024353273" evidence="1">
    <location>
        <begin position="30"/>
        <end position="950"/>
    </location>
</feature>
<accession>A0A5R9GEE5</accession>
<feature type="signal peptide" evidence="1">
    <location>
        <begin position="1"/>
        <end position="29"/>
    </location>
</feature>
<dbReference type="Gene3D" id="2.60.120.260">
    <property type="entry name" value="Galactose-binding domain-like"/>
    <property type="match status" value="2"/>
</dbReference>